<evidence type="ECO:0000313" key="7">
    <source>
        <dbReference type="Proteomes" id="UP000054854"/>
    </source>
</evidence>
<dbReference type="InterPro" id="IPR032874">
    <property type="entry name" value="DDE_dom"/>
</dbReference>
<evidence type="ECO:0000313" key="5">
    <source>
        <dbReference type="EMBL" id="KTC89291.1"/>
    </source>
</evidence>
<dbReference type="InterPro" id="IPR001584">
    <property type="entry name" value="Integrase_cat-core"/>
</dbReference>
<dbReference type="AlphaFoldDB" id="A0A378IM98"/>
<gene>
    <name evidence="5" type="ORF">Lcin_1206</name>
    <name evidence="6" type="ORF">NCTC12438_02917</name>
</gene>
<organism evidence="6 8">
    <name type="scientific">Legionella cincinnatiensis</name>
    <dbReference type="NCBI Taxonomy" id="28085"/>
    <lineage>
        <taxon>Bacteria</taxon>
        <taxon>Pseudomonadati</taxon>
        <taxon>Pseudomonadota</taxon>
        <taxon>Gammaproteobacteria</taxon>
        <taxon>Legionellales</taxon>
        <taxon>Legionellaceae</taxon>
        <taxon>Legionella</taxon>
    </lineage>
</organism>
<name>A0A378IM98_9GAMM</name>
<dbReference type="InterPro" id="IPR052183">
    <property type="entry name" value="IS_Transposase"/>
</dbReference>
<evidence type="ECO:0000256" key="1">
    <source>
        <dbReference type="ARBA" id="ARBA00022578"/>
    </source>
</evidence>
<evidence type="ECO:0000256" key="3">
    <source>
        <dbReference type="ARBA" id="ARBA00023172"/>
    </source>
</evidence>
<keyword evidence="3" id="KW-0233">DNA recombination</keyword>
<dbReference type="PANTHER" id="PTHR35528">
    <property type="entry name" value="BLL1675 PROTEIN"/>
    <property type="match status" value="1"/>
</dbReference>
<dbReference type="InterPro" id="IPR012337">
    <property type="entry name" value="RNaseH-like_sf"/>
</dbReference>
<dbReference type="PANTHER" id="PTHR35528:SF3">
    <property type="entry name" value="BLL1675 PROTEIN"/>
    <property type="match status" value="1"/>
</dbReference>
<dbReference type="GO" id="GO:0032196">
    <property type="term" value="P:transposition"/>
    <property type="evidence" value="ECO:0007669"/>
    <property type="project" value="UniProtKB-KW"/>
</dbReference>
<dbReference type="GO" id="GO:0015074">
    <property type="term" value="P:DNA integration"/>
    <property type="evidence" value="ECO:0007669"/>
    <property type="project" value="InterPro"/>
</dbReference>
<dbReference type="SUPFAM" id="SSF53098">
    <property type="entry name" value="Ribonuclease H-like"/>
    <property type="match status" value="1"/>
</dbReference>
<reference evidence="5 7" key="1">
    <citation type="submission" date="2015-11" db="EMBL/GenBank/DDBJ databases">
        <title>Genomic analysis of 38 Legionella species identifies large and diverse effector repertoires.</title>
        <authorList>
            <person name="Burstein D."/>
            <person name="Amaro F."/>
            <person name="Zusman T."/>
            <person name="Lifshitz Z."/>
            <person name="Cohen O."/>
            <person name="Gilbert J.A."/>
            <person name="Pupko T."/>
            <person name="Shuman H.A."/>
            <person name="Segal G."/>
        </authorList>
    </citation>
    <scope>NUCLEOTIDE SEQUENCE [LARGE SCALE GENOMIC DNA]</scope>
    <source>
        <strain evidence="5 7">CDC#72-OH-14</strain>
    </source>
</reference>
<dbReference type="NCBIfam" id="NF033587">
    <property type="entry name" value="transpos_IS6"/>
    <property type="match status" value="1"/>
</dbReference>
<dbReference type="Proteomes" id="UP000255316">
    <property type="component" value="Unassembled WGS sequence"/>
</dbReference>
<feature type="domain" description="Integrase catalytic" evidence="4">
    <location>
        <begin position="52"/>
        <end position="232"/>
    </location>
</feature>
<keyword evidence="7" id="KW-1185">Reference proteome</keyword>
<evidence type="ECO:0000313" key="6">
    <source>
        <dbReference type="EMBL" id="STX36286.1"/>
    </source>
</evidence>
<dbReference type="Pfam" id="PF13610">
    <property type="entry name" value="DDE_Tnp_IS240"/>
    <property type="match status" value="1"/>
</dbReference>
<protein>
    <submittedName>
        <fullName evidence="6">Transposase</fullName>
    </submittedName>
</protein>
<dbReference type="GO" id="GO:0003677">
    <property type="term" value="F:DNA binding"/>
    <property type="evidence" value="ECO:0007669"/>
    <property type="project" value="UniProtKB-KW"/>
</dbReference>
<dbReference type="OrthoDB" id="4315389at2"/>
<evidence type="ECO:0000313" key="8">
    <source>
        <dbReference type="Proteomes" id="UP000255316"/>
    </source>
</evidence>
<sequence length="233" mass="27193">MISFKWKHFKKDLILMLVRWYLAYSLSYRDIEELALERGLKIDHSTVHRWVVEYSPQLESAFRQRHKRQVGGSWRVDETYVKVKGVWLYLYRAVDKQGNTVDFMFTQKRDEQAARSFFVKAIGSNGIPEKVTMDKGGANKAGIDTINIQLVLLFIFGGVPIQIMVRQVKYLNNIVEQDHRFVKKITKPMKGFKVFHSAEATLTGIELHHMLRKGQHKQSHTETIFEQFYGLAA</sequence>
<evidence type="ECO:0000256" key="2">
    <source>
        <dbReference type="ARBA" id="ARBA00023125"/>
    </source>
</evidence>
<dbReference type="EMBL" id="LNXX01000009">
    <property type="protein sequence ID" value="KTC89291.1"/>
    <property type="molecule type" value="Genomic_DNA"/>
</dbReference>
<dbReference type="PROSITE" id="PS50994">
    <property type="entry name" value="INTEGRASE"/>
    <property type="match status" value="1"/>
</dbReference>
<dbReference type="RefSeq" id="WP_058464414.1">
    <property type="nucleotide sequence ID" value="NZ_CAAAHQ010000039.1"/>
</dbReference>
<reference evidence="6 8" key="2">
    <citation type="submission" date="2018-06" db="EMBL/GenBank/DDBJ databases">
        <authorList>
            <consortium name="Pathogen Informatics"/>
            <person name="Doyle S."/>
        </authorList>
    </citation>
    <scope>NUCLEOTIDE SEQUENCE [LARGE SCALE GENOMIC DNA]</scope>
    <source>
        <strain evidence="6 8">NCTC12438</strain>
    </source>
</reference>
<keyword evidence="2" id="KW-0238">DNA-binding</keyword>
<accession>A0A378IM98</accession>
<proteinExistence type="predicted"/>
<evidence type="ECO:0000259" key="4">
    <source>
        <dbReference type="PROSITE" id="PS50994"/>
    </source>
</evidence>
<dbReference type="Proteomes" id="UP000054854">
    <property type="component" value="Unassembled WGS sequence"/>
</dbReference>
<dbReference type="GO" id="GO:0006310">
    <property type="term" value="P:DNA recombination"/>
    <property type="evidence" value="ECO:0007669"/>
    <property type="project" value="UniProtKB-KW"/>
</dbReference>
<dbReference type="STRING" id="28085.Lcin_1206"/>
<keyword evidence="1" id="KW-0815">Transposition</keyword>
<dbReference type="EMBL" id="UGNX01000001">
    <property type="protein sequence ID" value="STX36286.1"/>
    <property type="molecule type" value="Genomic_DNA"/>
</dbReference>
<dbReference type="InterPro" id="IPR047930">
    <property type="entry name" value="Transpos_IS6"/>
</dbReference>